<reference evidence="2 3" key="1">
    <citation type="submission" date="2020-10" db="EMBL/GenBank/DDBJ databases">
        <title>Connecting structure to function with the recovery of over 1000 high-quality activated sludge metagenome-assembled genomes encoding full-length rRNA genes using long-read sequencing.</title>
        <authorList>
            <person name="Singleton C.M."/>
            <person name="Petriglieri F."/>
            <person name="Kristensen J.M."/>
            <person name="Kirkegaard R.H."/>
            <person name="Michaelsen T.Y."/>
            <person name="Andersen M.H."/>
            <person name="Karst S.M."/>
            <person name="Dueholm M.S."/>
            <person name="Nielsen P.H."/>
            <person name="Albertsen M."/>
        </authorList>
    </citation>
    <scope>NUCLEOTIDE SEQUENCE [LARGE SCALE GENOMIC DNA]</scope>
    <source>
        <strain evidence="2">AalE_18-Q3-R2-46_BAT3C.188</strain>
    </source>
</reference>
<dbReference type="Proteomes" id="UP000718281">
    <property type="component" value="Unassembled WGS sequence"/>
</dbReference>
<gene>
    <name evidence="2" type="ORF">IPF40_04910</name>
</gene>
<accession>A0A935CD21</accession>
<evidence type="ECO:0008006" key="4">
    <source>
        <dbReference type="Google" id="ProtNLM"/>
    </source>
</evidence>
<proteinExistence type="predicted"/>
<keyword evidence="1" id="KW-0812">Transmembrane</keyword>
<evidence type="ECO:0000256" key="1">
    <source>
        <dbReference type="SAM" id="Phobius"/>
    </source>
</evidence>
<dbReference type="AlphaFoldDB" id="A0A935CD21"/>
<evidence type="ECO:0000313" key="3">
    <source>
        <dbReference type="Proteomes" id="UP000718281"/>
    </source>
</evidence>
<sequence length="45" mass="4660">MFAAGPIITMLGDTMVPEATEHAGRLVGLFIVAGFTLAFLLSHAA</sequence>
<protein>
    <recommendedName>
        <fullName evidence="4">ZIP family metal transporter</fullName>
    </recommendedName>
</protein>
<dbReference type="EMBL" id="JADIXZ010000003">
    <property type="protein sequence ID" value="MBK6300408.1"/>
    <property type="molecule type" value="Genomic_DNA"/>
</dbReference>
<keyword evidence="1" id="KW-1133">Transmembrane helix</keyword>
<name>A0A935CD21_9MICO</name>
<comment type="caution">
    <text evidence="2">The sequence shown here is derived from an EMBL/GenBank/DDBJ whole genome shotgun (WGS) entry which is preliminary data.</text>
</comment>
<evidence type="ECO:0000313" key="2">
    <source>
        <dbReference type="EMBL" id="MBK6300408.1"/>
    </source>
</evidence>
<keyword evidence="1" id="KW-0472">Membrane</keyword>
<feature type="transmembrane region" description="Helical" evidence="1">
    <location>
        <begin position="23"/>
        <end position="41"/>
    </location>
</feature>
<organism evidence="2 3">
    <name type="scientific">Candidatus Phosphoribacter hodrii</name>
    <dbReference type="NCBI Taxonomy" id="2953743"/>
    <lineage>
        <taxon>Bacteria</taxon>
        <taxon>Bacillati</taxon>
        <taxon>Actinomycetota</taxon>
        <taxon>Actinomycetes</taxon>
        <taxon>Micrococcales</taxon>
        <taxon>Dermatophilaceae</taxon>
        <taxon>Candidatus Phosphoribacter</taxon>
    </lineage>
</organism>